<dbReference type="Gene3D" id="3.40.50.300">
    <property type="entry name" value="P-loop containing nucleotide triphosphate hydrolases"/>
    <property type="match status" value="1"/>
</dbReference>
<evidence type="ECO:0000313" key="3">
    <source>
        <dbReference type="EMBL" id="APH14047.1"/>
    </source>
</evidence>
<dbReference type="Pfam" id="PF17396">
    <property type="entry name" value="DUF1611_N"/>
    <property type="match status" value="1"/>
</dbReference>
<dbReference type="PANTHER" id="PTHR40690">
    <property type="entry name" value="GLL3100 PROTEIN"/>
    <property type="match status" value="1"/>
</dbReference>
<evidence type="ECO:0008006" key="5">
    <source>
        <dbReference type="Google" id="ProtNLM"/>
    </source>
</evidence>
<dbReference type="PANTHER" id="PTHR40690:SF1">
    <property type="entry name" value="DUF1611 DOMAIN-CONTAINING PROTEIN"/>
    <property type="match status" value="1"/>
</dbReference>
<dbReference type="EMBL" id="CP013243">
    <property type="protein sequence ID" value="APH14047.1"/>
    <property type="molecule type" value="Genomic_DNA"/>
</dbReference>
<dbReference type="InterPro" id="IPR035402">
    <property type="entry name" value="DgcN-like_N"/>
</dbReference>
<proteinExistence type="predicted"/>
<dbReference type="AlphaFoldDB" id="A0A1L3ND59"/>
<evidence type="ECO:0000259" key="2">
    <source>
        <dbReference type="Pfam" id="PF17396"/>
    </source>
</evidence>
<dbReference type="Pfam" id="PF07755">
    <property type="entry name" value="DUF1611"/>
    <property type="match status" value="1"/>
</dbReference>
<dbReference type="RefSeq" id="WP_072584994.1">
    <property type="nucleotide sequence ID" value="NZ_CP013243.1"/>
</dbReference>
<evidence type="ECO:0000313" key="4">
    <source>
        <dbReference type="Proteomes" id="UP000182204"/>
    </source>
</evidence>
<dbReference type="InterPro" id="IPR027417">
    <property type="entry name" value="P-loop_NTPase"/>
</dbReference>
<dbReference type="Proteomes" id="UP000182204">
    <property type="component" value="Chromosome"/>
</dbReference>
<evidence type="ECO:0000259" key="1">
    <source>
        <dbReference type="Pfam" id="PF07755"/>
    </source>
</evidence>
<dbReference type="SUPFAM" id="SSF52540">
    <property type="entry name" value="P-loop containing nucleoside triphosphate hydrolases"/>
    <property type="match status" value="1"/>
</dbReference>
<feature type="domain" description="D-glutamate N-acetyltransferase-like N-terminal" evidence="2">
    <location>
        <begin position="40"/>
        <end position="137"/>
    </location>
</feature>
<dbReference type="InterPro" id="IPR035086">
    <property type="entry name" value="DgcN-like_C"/>
</dbReference>
<dbReference type="Gene3D" id="3.40.50.720">
    <property type="entry name" value="NAD(P)-binding Rossmann-like Domain"/>
    <property type="match status" value="1"/>
</dbReference>
<organism evidence="3 4">
    <name type="scientific">Clostridium sporogenes</name>
    <dbReference type="NCBI Taxonomy" id="1509"/>
    <lineage>
        <taxon>Bacteria</taxon>
        <taxon>Bacillati</taxon>
        <taxon>Bacillota</taxon>
        <taxon>Clostridia</taxon>
        <taxon>Eubacteriales</taxon>
        <taxon>Clostridiaceae</taxon>
        <taxon>Clostridium</taxon>
    </lineage>
</organism>
<feature type="domain" description="D-glutamate N-acetyltransferase-like C-terminal" evidence="1">
    <location>
        <begin position="145"/>
        <end position="341"/>
    </location>
</feature>
<name>A0A1L3ND59_CLOSG</name>
<gene>
    <name evidence="3" type="ORF">NPD5_1140</name>
</gene>
<accession>A0A1L3ND59</accession>
<reference evidence="3 4" key="1">
    <citation type="submission" date="2015-11" db="EMBL/GenBank/DDBJ databases">
        <authorList>
            <person name="Hill K.K."/>
            <person name="Shirey T.B."/>
            <person name="Raphael B."/>
            <person name="Daligault H.E."/>
            <person name="Davenport K.W."/>
            <person name="Bruce D.C."/>
            <person name="Foley B.T."/>
            <person name="Johnson S.L."/>
        </authorList>
    </citation>
    <scope>NUCLEOTIDE SEQUENCE [LARGE SCALE GENOMIC DNA]</scope>
    <source>
        <strain evidence="3 4">CDC_1632</strain>
    </source>
</reference>
<sequence length="358" mass="39506">MKNSAVVYCEGLFGEIDGKVATGLVRYSEKYKILAVIDSTKSGMDAGEVLDGVKNNIPIFKNTQEALKTLGTVPKFFIVGLAPSESYLPDYITKAVKEAIKNGMNIVNGLPVFFNDIDELKNYSEKYNVKIQDIRKPKLLNELKLFSGKIDKVKCPVIAILGLDCAVGKRTTLMQLVKDLRSMKINTTFVATGQTGVLQGAKYGVPIDVINSQYVVGEIESAVVKAYENEKPDIILVEGQSALGHPAYLSSYGIIKGAKPDAFIIQHIPKREKRVDFPFLEVPSLKSEIDLIEYVSKKPVIGITINHENISKIETDKAIKSCEEQFKIPATDVLKNGSKKIIDEILKNFSTITKNKVS</sequence>
<dbReference type="PIRSF" id="PIRSF026760">
    <property type="entry name" value="UCP026760"/>
    <property type="match status" value="1"/>
</dbReference>
<protein>
    <recommendedName>
        <fullName evidence="5">DUF1611 domain-containing protein</fullName>
    </recommendedName>
</protein>
<dbReference type="InterPro" id="IPR011669">
    <property type="entry name" value="DgcN-like"/>
</dbReference>